<dbReference type="Proteomes" id="UP000502584">
    <property type="component" value="Segment"/>
</dbReference>
<accession>A0A6G6XHG8</accession>
<dbReference type="EMBL" id="MN536026">
    <property type="protein sequence ID" value="QIG56936.1"/>
    <property type="molecule type" value="Genomic_DNA"/>
</dbReference>
<reference evidence="1 2" key="1">
    <citation type="submission" date="2019-10" db="EMBL/GenBank/DDBJ databases">
        <title>Genome of the temperate Pseudomonas aerugionosa phage vB_Pae-SS2019XI.</title>
        <authorList>
            <person name="Hammerl J.A."/>
            <person name="Jaeckel C."/>
            <person name="Schnehle S."/>
            <person name="Schmoger S."/>
        </authorList>
    </citation>
    <scope>NUCLEOTIDE SEQUENCE [LARGE SCALE GENOMIC DNA]</scope>
</reference>
<evidence type="ECO:0000313" key="2">
    <source>
        <dbReference type="Proteomes" id="UP000502584"/>
    </source>
</evidence>
<name>A0A6G6XHG8_9CAUD</name>
<sequence>MPFTFDAAATLLIYVCTTAALDDCQIYAVAQADGPRAAVTCSRELTAEADRWRADGFKHVAAVCVDQQGRDVTDIDEVQRF</sequence>
<gene>
    <name evidence="1" type="ORF">vBPaeSS2019XI_058</name>
</gene>
<organism evidence="1 2">
    <name type="scientific">Pseudomonas phage vB_Pae-SS2019XI</name>
    <dbReference type="NCBI Taxonomy" id="2660688"/>
    <lineage>
        <taxon>Viruses</taxon>
        <taxon>Duplodnaviria</taxon>
        <taxon>Heunggongvirae</taxon>
        <taxon>Uroviricota</taxon>
        <taxon>Caudoviricetes</taxon>
        <taxon>Casjensviridae</taxon>
        <taxon>Maxdohrnvirus</taxon>
        <taxon>Maxdohrnvirus SS2019XI</taxon>
    </lineage>
</organism>
<evidence type="ECO:0000313" key="1">
    <source>
        <dbReference type="EMBL" id="QIG56936.1"/>
    </source>
</evidence>
<protein>
    <submittedName>
        <fullName evidence="1">Uncharacterized protein</fullName>
    </submittedName>
</protein>
<proteinExistence type="predicted"/>
<keyword evidence="2" id="KW-1185">Reference proteome</keyword>